<evidence type="ECO:0000259" key="2">
    <source>
        <dbReference type="PROSITE" id="PS50174"/>
    </source>
</evidence>
<dbReference type="SMART" id="SM00443">
    <property type="entry name" value="G_patch"/>
    <property type="match status" value="1"/>
</dbReference>
<dbReference type="GO" id="GO:0003676">
    <property type="term" value="F:nucleic acid binding"/>
    <property type="evidence" value="ECO:0007669"/>
    <property type="project" value="InterPro"/>
</dbReference>
<dbReference type="Proteomes" id="UP000001307">
    <property type="component" value="Unassembled WGS sequence"/>
</dbReference>
<dbReference type="InterPro" id="IPR000467">
    <property type="entry name" value="G_patch_dom"/>
</dbReference>
<feature type="compositionally biased region" description="Basic residues" evidence="1">
    <location>
        <begin position="9"/>
        <end position="24"/>
    </location>
</feature>
<evidence type="ECO:0000313" key="4">
    <source>
        <dbReference type="Proteomes" id="UP000001307"/>
    </source>
</evidence>
<feature type="domain" description="G-patch" evidence="2">
    <location>
        <begin position="97"/>
        <end position="144"/>
    </location>
</feature>
<gene>
    <name evidence="3" type="ORF">GSOID_T00017808001</name>
</gene>
<evidence type="ECO:0000313" key="3">
    <source>
        <dbReference type="EMBL" id="CBY18171.1"/>
    </source>
</evidence>
<proteinExistence type="predicted"/>
<accession>E4X3G7</accession>
<dbReference type="InParanoid" id="E4X3G7"/>
<dbReference type="OrthoDB" id="4822at2759"/>
<protein>
    <recommendedName>
        <fullName evidence="2">G-patch domain-containing protein</fullName>
    </recommendedName>
</protein>
<dbReference type="AlphaFoldDB" id="E4X3G7"/>
<feature type="compositionally biased region" description="Basic and acidic residues" evidence="1">
    <location>
        <begin position="332"/>
        <end position="342"/>
    </location>
</feature>
<dbReference type="Pfam" id="PF01585">
    <property type="entry name" value="G-patch"/>
    <property type="match status" value="1"/>
</dbReference>
<evidence type="ECO:0000256" key="1">
    <source>
        <dbReference type="SAM" id="MobiDB-lite"/>
    </source>
</evidence>
<sequence>MSTGINLKSKSKSKKKKFKQRKPKLSLWERDGALHFLSSGLDTEQSRDDFMRRDRKRQYPNESDDCFVDDSSDDELEVTELAHKDSEESGVKWGVKANKIMEKMGWKRGEGLGKNSAGIRNPITANLKYDRIGGNRPGLGFQKPVEEKYQKTTENKECLPKIDPHRVKIFQNRTDREIAEQRAFALGLTDKFKLNSLDMKIDSQNDQKNMRLSKIQLKKCDDLLDEIKNRSIQAKEALIRVGLHIHEQAKSEILGSRLEMYKQEAARLWRATAKLVNRDCPWDLYLDFIIRVREVFLDEDLKGNNVIGIDDSDDDLIVVSSSTVPSKRKKTADKSVKREVKSRSSSRSVPDDIILLD</sequence>
<feature type="region of interest" description="Disordered" evidence="1">
    <location>
        <begin position="323"/>
        <end position="357"/>
    </location>
</feature>
<feature type="region of interest" description="Disordered" evidence="1">
    <location>
        <begin position="45"/>
        <end position="70"/>
    </location>
</feature>
<dbReference type="PROSITE" id="PS50174">
    <property type="entry name" value="G_PATCH"/>
    <property type="match status" value="1"/>
</dbReference>
<name>E4X3G7_OIKDI</name>
<keyword evidence="4" id="KW-1185">Reference proteome</keyword>
<dbReference type="EMBL" id="FN653023">
    <property type="protein sequence ID" value="CBY18171.1"/>
    <property type="molecule type" value="Genomic_DNA"/>
</dbReference>
<feature type="region of interest" description="Disordered" evidence="1">
    <location>
        <begin position="1"/>
        <end position="24"/>
    </location>
</feature>
<reference evidence="3" key="1">
    <citation type="journal article" date="2010" name="Science">
        <title>Plasticity of animal genome architecture unmasked by rapid evolution of a pelagic tunicate.</title>
        <authorList>
            <person name="Denoeud F."/>
            <person name="Henriet S."/>
            <person name="Mungpakdee S."/>
            <person name="Aury J.M."/>
            <person name="Da Silva C."/>
            <person name="Brinkmann H."/>
            <person name="Mikhaleva J."/>
            <person name="Olsen L.C."/>
            <person name="Jubin C."/>
            <person name="Canestro C."/>
            <person name="Bouquet J.M."/>
            <person name="Danks G."/>
            <person name="Poulain J."/>
            <person name="Campsteijn C."/>
            <person name="Adamski M."/>
            <person name="Cross I."/>
            <person name="Yadetie F."/>
            <person name="Muffato M."/>
            <person name="Louis A."/>
            <person name="Butcher S."/>
            <person name="Tsagkogeorga G."/>
            <person name="Konrad A."/>
            <person name="Singh S."/>
            <person name="Jensen M.F."/>
            <person name="Cong E.H."/>
            <person name="Eikeseth-Otteraa H."/>
            <person name="Noel B."/>
            <person name="Anthouard V."/>
            <person name="Porcel B.M."/>
            <person name="Kachouri-Lafond R."/>
            <person name="Nishino A."/>
            <person name="Ugolini M."/>
            <person name="Chourrout P."/>
            <person name="Nishida H."/>
            <person name="Aasland R."/>
            <person name="Huzurbazar S."/>
            <person name="Westhof E."/>
            <person name="Delsuc F."/>
            <person name="Lehrach H."/>
            <person name="Reinhardt R."/>
            <person name="Weissenbach J."/>
            <person name="Roy S.W."/>
            <person name="Artiguenave F."/>
            <person name="Postlethwait J.H."/>
            <person name="Manak J.R."/>
            <person name="Thompson E.M."/>
            <person name="Jaillon O."/>
            <person name="Du Pasquier L."/>
            <person name="Boudinot P."/>
            <person name="Liberles D.A."/>
            <person name="Volff J.N."/>
            <person name="Philippe H."/>
            <person name="Lenhard B."/>
            <person name="Roest Crollius H."/>
            <person name="Wincker P."/>
            <person name="Chourrout D."/>
        </authorList>
    </citation>
    <scope>NUCLEOTIDE SEQUENCE [LARGE SCALE GENOMIC DNA]</scope>
</reference>
<organism evidence="3">
    <name type="scientific">Oikopleura dioica</name>
    <name type="common">Tunicate</name>
    <dbReference type="NCBI Taxonomy" id="34765"/>
    <lineage>
        <taxon>Eukaryota</taxon>
        <taxon>Metazoa</taxon>
        <taxon>Chordata</taxon>
        <taxon>Tunicata</taxon>
        <taxon>Appendicularia</taxon>
        <taxon>Copelata</taxon>
        <taxon>Oikopleuridae</taxon>
        <taxon>Oikopleura</taxon>
    </lineage>
</organism>